<feature type="domain" description="Adrift-type SAM-dependent 2'-O-MTase" evidence="9">
    <location>
        <begin position="112"/>
        <end position="328"/>
    </location>
</feature>
<comment type="caution">
    <text evidence="10">The sequence shown here is derived from an EMBL/GenBank/DDBJ whole genome shotgun (WGS) entry which is preliminary data.</text>
</comment>
<dbReference type="GO" id="GO:0005737">
    <property type="term" value="C:cytoplasm"/>
    <property type="evidence" value="ECO:0007669"/>
    <property type="project" value="TreeGrafter"/>
</dbReference>
<evidence type="ECO:0000313" key="12">
    <source>
        <dbReference type="Proteomes" id="UP000663891"/>
    </source>
</evidence>
<organism evidence="10 12">
    <name type="scientific">Adineta steineri</name>
    <dbReference type="NCBI Taxonomy" id="433720"/>
    <lineage>
        <taxon>Eukaryota</taxon>
        <taxon>Metazoa</taxon>
        <taxon>Spiralia</taxon>
        <taxon>Gnathifera</taxon>
        <taxon>Rotifera</taxon>
        <taxon>Eurotatoria</taxon>
        <taxon>Bdelloidea</taxon>
        <taxon>Adinetida</taxon>
        <taxon>Adinetidae</taxon>
        <taxon>Adineta</taxon>
    </lineage>
</organism>
<dbReference type="AlphaFoldDB" id="A0A815E3G8"/>
<evidence type="ECO:0000313" key="10">
    <source>
        <dbReference type="EMBL" id="CAF1306999.1"/>
    </source>
</evidence>
<evidence type="ECO:0000256" key="3">
    <source>
        <dbReference type="ARBA" id="ARBA00022603"/>
    </source>
</evidence>
<protein>
    <recommendedName>
        <fullName evidence="2">Cap-specific mRNA (nucleoside-2'-O-)-methyltransferase 2</fullName>
        <ecNumber evidence="1">2.1.1.296</ecNumber>
    </recommendedName>
</protein>
<evidence type="ECO:0000256" key="7">
    <source>
        <dbReference type="PROSITE-ProRule" id="PRU00946"/>
    </source>
</evidence>
<evidence type="ECO:0000256" key="4">
    <source>
        <dbReference type="ARBA" id="ARBA00022679"/>
    </source>
</evidence>
<dbReference type="Proteomes" id="UP000663881">
    <property type="component" value="Unassembled WGS sequence"/>
</dbReference>
<accession>A0A815E3G8</accession>
<keyword evidence="5 7" id="KW-0949">S-adenosyl-L-methionine</keyword>
<dbReference type="Proteomes" id="UP000663891">
    <property type="component" value="Unassembled WGS sequence"/>
</dbReference>
<dbReference type="PANTHER" id="PTHR16121">
    <property type="entry name" value="CAP-SPECIFIC MRNA (NUCLEOSIDE-2'-O-)-METHYLTRANSFERASE 1-RELATED"/>
    <property type="match status" value="1"/>
</dbReference>
<reference evidence="10" key="1">
    <citation type="submission" date="2021-02" db="EMBL/GenBank/DDBJ databases">
        <authorList>
            <person name="Nowell W R."/>
        </authorList>
    </citation>
    <scope>NUCLEOTIDE SEQUENCE</scope>
</reference>
<evidence type="ECO:0000256" key="8">
    <source>
        <dbReference type="SAM" id="MobiDB-lite"/>
    </source>
</evidence>
<dbReference type="GO" id="GO:0005634">
    <property type="term" value="C:nucleus"/>
    <property type="evidence" value="ECO:0007669"/>
    <property type="project" value="UniProtKB-ARBA"/>
</dbReference>
<dbReference type="InterPro" id="IPR029063">
    <property type="entry name" value="SAM-dependent_MTases_sf"/>
</dbReference>
<evidence type="ECO:0000256" key="6">
    <source>
        <dbReference type="ARBA" id="ARBA00049477"/>
    </source>
</evidence>
<dbReference type="EMBL" id="CAJNON010000535">
    <property type="protein sequence ID" value="CAF1306999.1"/>
    <property type="molecule type" value="Genomic_DNA"/>
</dbReference>
<dbReference type="GO" id="GO:0006370">
    <property type="term" value="P:7-methylguanosine mRNA capping"/>
    <property type="evidence" value="ECO:0007669"/>
    <property type="project" value="TreeGrafter"/>
</dbReference>
<dbReference type="Pfam" id="PF01728">
    <property type="entry name" value="FtsJ"/>
    <property type="match status" value="1"/>
</dbReference>
<gene>
    <name evidence="11" type="ORF">OKA104_LOCUS11660</name>
    <name evidence="10" type="ORF">VCS650_LOCUS31374</name>
</gene>
<dbReference type="InterPro" id="IPR002877">
    <property type="entry name" value="RNA_MeTrfase_FtsJ_dom"/>
</dbReference>
<evidence type="ECO:0000313" key="11">
    <source>
        <dbReference type="EMBL" id="CAF3688952.1"/>
    </source>
</evidence>
<dbReference type="GO" id="GO:0004483">
    <property type="term" value="F:methyltransferase cap1 activity"/>
    <property type="evidence" value="ECO:0007669"/>
    <property type="project" value="TreeGrafter"/>
</dbReference>
<keyword evidence="4 7" id="KW-0808">Transferase</keyword>
<dbReference type="GO" id="GO:0032259">
    <property type="term" value="P:methylation"/>
    <property type="evidence" value="ECO:0007669"/>
    <property type="project" value="UniProtKB-KW"/>
</dbReference>
<evidence type="ECO:0000256" key="2">
    <source>
        <dbReference type="ARBA" id="ARBA00021134"/>
    </source>
</evidence>
<evidence type="ECO:0000259" key="9">
    <source>
        <dbReference type="PROSITE" id="PS51614"/>
    </source>
</evidence>
<evidence type="ECO:0000256" key="5">
    <source>
        <dbReference type="ARBA" id="ARBA00022691"/>
    </source>
</evidence>
<dbReference type="PANTHER" id="PTHR16121:SF2">
    <property type="entry name" value="CAP-SPECIFIC MRNA (NUCLEOSIDE-2'-O-)-METHYLTRANSFERASE 2"/>
    <property type="match status" value="1"/>
</dbReference>
<feature type="region of interest" description="Disordered" evidence="8">
    <location>
        <begin position="1"/>
        <end position="35"/>
    </location>
</feature>
<dbReference type="GO" id="GO:0120550">
    <property type="term" value="F:methyltransferase cap2 activity"/>
    <property type="evidence" value="ECO:0007669"/>
    <property type="project" value="UniProtKB-EC"/>
</dbReference>
<name>A0A815E3G8_9BILA</name>
<feature type="active site" description="Proton acceptor" evidence="7">
    <location>
        <position position="281"/>
    </location>
</feature>
<dbReference type="InterPro" id="IPR025807">
    <property type="entry name" value="Adrift-typ_MeTrfase"/>
</dbReference>
<dbReference type="Gene3D" id="3.40.50.12760">
    <property type="match status" value="1"/>
</dbReference>
<comment type="catalytic activity">
    <reaction evidence="6">
        <text>a 5'-end (N(7)-methyl 5'-triphosphoguanosine)-(2'-O-methyl-ribonucleoside)-(ribonucleotide) in mRNA + S-adenosyl-L-methionine = a 5'-end (N(7)-methyl 5'-triphosphoguanosine)-(2'-O-methyl-ribonucleoside)-(2'-O-methyl-ribonucleotide) in mRNA + S-adenosyl-L-homocysteine + H(+)</text>
        <dbReference type="Rhea" id="RHEA:67024"/>
        <dbReference type="Rhea" id="RHEA-COMP:17169"/>
        <dbReference type="Rhea" id="RHEA-COMP:17170"/>
        <dbReference type="ChEBI" id="CHEBI:15378"/>
        <dbReference type="ChEBI" id="CHEBI:57856"/>
        <dbReference type="ChEBI" id="CHEBI:59789"/>
        <dbReference type="ChEBI" id="CHEBI:167612"/>
        <dbReference type="ChEBI" id="CHEBI:167614"/>
        <dbReference type="EC" id="2.1.1.296"/>
    </reaction>
</comment>
<feature type="binding site" evidence="7">
    <location>
        <position position="149"/>
    </location>
    <ligand>
        <name>S-adenosyl-L-methionine</name>
        <dbReference type="ChEBI" id="CHEBI:59789"/>
    </ligand>
</feature>
<dbReference type="InterPro" id="IPR050851">
    <property type="entry name" value="mRNA_Cap_2O-Ribose_MeTrfase"/>
</dbReference>
<dbReference type="OrthoDB" id="429597at2759"/>
<dbReference type="PROSITE" id="PS51614">
    <property type="entry name" value="SAM_MT_ADRIFT"/>
    <property type="match status" value="1"/>
</dbReference>
<feature type="binding site" evidence="7">
    <location>
        <position position="241"/>
    </location>
    <ligand>
        <name>S-adenosyl-L-methionine</name>
        <dbReference type="ChEBI" id="CHEBI:59789"/>
    </ligand>
</feature>
<feature type="binding site" evidence="7">
    <location>
        <position position="170"/>
    </location>
    <ligand>
        <name>S-adenosyl-L-methionine</name>
        <dbReference type="ChEBI" id="CHEBI:59789"/>
    </ligand>
</feature>
<sequence>MNVNKNIDESANTRKRQCEFEESNDAKHKEKEQNKPISEHIDIRFDFVVENNNIEDEDISNFLEKLVEIKQQLNHTKSLLSDKDITDWNRHTAYMNTASTIVPYLREKLHIEIGTQAWAKMFEILAKFQLINHVNNEKWRTLHLCEAPGGFISALNHFLITREETKNIEWEWFAQTLNPYYEHDELTAAMLIDDDRLIYHTIDDNHWDFGIDNSGNIMNQANINHYISRFQPMNISFITADGSFDVQNNPGEQEYLVYPLLKTEVYIALSCLITHGNFILKLFTIFEQITIDLIYILYRTFRQISMFKPKTSKKGNSEVYVICMDFNREKLTNCFNDNLEIKPIPYSISFVKQLVECSELFQSYQINTIEHNLYYFNNLSRNFIKKLHKIKANLLDRFLNESQARELLSTDRHLLKINFKFQRLYPYNNRLTRTGTFNNQHQIDINMIQNQIYKGDFCLICSKNEDNDLCQTCQTICQFIEHRPTTISQIYIGQLTADSPLMIDCVFGTQPINIQNSCFCNRYLLELCQKMNSSTISLNEDSINLTSIRNPSSVEISNEEFKQLQQFASDYQMNLQSKEGVYYIQSTPILTRLQASVIYLLTHTFEKTSVYVIPSSSSSHLLFIFETFQNPINNEHQTISQQLCSSSNSKLLQFIHIYQLLDQHFALHLIQANNICLQLKYIT</sequence>
<keyword evidence="3 7" id="KW-0489">Methyltransferase</keyword>
<dbReference type="EMBL" id="CAJOAY010000545">
    <property type="protein sequence ID" value="CAF3688952.1"/>
    <property type="molecule type" value="Genomic_DNA"/>
</dbReference>
<proteinExistence type="predicted"/>
<dbReference type="EC" id="2.1.1.296" evidence="1"/>
<dbReference type="SUPFAM" id="SSF53335">
    <property type="entry name" value="S-adenosyl-L-methionine-dependent methyltransferases"/>
    <property type="match status" value="1"/>
</dbReference>
<evidence type="ECO:0000256" key="1">
    <source>
        <dbReference type="ARBA" id="ARBA00012770"/>
    </source>
</evidence>